<name>A0AA35UZH3_METCP</name>
<protein>
    <submittedName>
        <fullName evidence="3">DUF2188 domain-containing protein</fullName>
    </submittedName>
</protein>
<evidence type="ECO:0000313" key="3">
    <source>
        <dbReference type="EMBL" id="WWF02974.1"/>
    </source>
</evidence>
<feature type="compositionally biased region" description="Basic and acidic residues" evidence="1">
    <location>
        <begin position="77"/>
        <end position="87"/>
    </location>
</feature>
<dbReference type="Proteomes" id="UP001158598">
    <property type="component" value="Chromosome"/>
</dbReference>
<reference evidence="3 5" key="1">
    <citation type="submission" date="2022-09" db="EMBL/GenBank/DDBJ databases">
        <authorList>
            <person name="Giprobiosintez L."/>
        </authorList>
    </citation>
    <scope>NUCLEOTIDE SEQUENCE [LARGE SCALE GENOMIC DNA]</scope>
    <source>
        <strain evidence="3">VKPM-B-12549</strain>
        <strain evidence="5">VKPM-B-12549 (GBS-15)</strain>
    </source>
</reference>
<reference evidence="2" key="2">
    <citation type="submission" date="2023-03" db="EMBL/GenBank/DDBJ databases">
        <authorList>
            <person name="Pearce D."/>
        </authorList>
    </citation>
    <scope>NUCLEOTIDE SEQUENCE</scope>
    <source>
        <strain evidence="2">Mc</strain>
    </source>
</reference>
<dbReference type="InterPro" id="IPR018691">
    <property type="entry name" value="DUF2188"/>
</dbReference>
<evidence type="ECO:0000313" key="4">
    <source>
        <dbReference type="Proteomes" id="UP001158598"/>
    </source>
</evidence>
<organism evidence="2 4">
    <name type="scientific">Methylococcus capsulatus</name>
    <dbReference type="NCBI Taxonomy" id="414"/>
    <lineage>
        <taxon>Bacteria</taxon>
        <taxon>Pseudomonadati</taxon>
        <taxon>Pseudomonadota</taxon>
        <taxon>Gammaproteobacteria</taxon>
        <taxon>Methylococcales</taxon>
        <taxon>Methylococcaceae</taxon>
        <taxon>Methylococcus</taxon>
    </lineage>
</organism>
<feature type="region of interest" description="Disordered" evidence="1">
    <location>
        <begin position="76"/>
        <end position="96"/>
    </location>
</feature>
<accession>A0AA35UZH3</accession>
<dbReference type="AlphaFoldDB" id="A0AA35UZH3"/>
<proteinExistence type="predicted"/>
<keyword evidence="5" id="KW-1185">Reference proteome</keyword>
<dbReference type="EMBL" id="CP104311">
    <property type="protein sequence ID" value="WWF02974.1"/>
    <property type="molecule type" value="Genomic_DNA"/>
</dbReference>
<evidence type="ECO:0000256" key="1">
    <source>
        <dbReference type="SAM" id="MobiDB-lite"/>
    </source>
</evidence>
<sequence>MHPTKRNPFIRQFNFDLDEVNDMSGKNQWVVRNGDKWGVRGEGNDRLTSVHDTQQEAFERARDIARNQGSEVLIQGEDGKIRERNSYGKDPFPPPG</sequence>
<dbReference type="RefSeq" id="WP_017364503.1">
    <property type="nucleotide sequence ID" value="NZ_CP104311.1"/>
</dbReference>
<evidence type="ECO:0000313" key="2">
    <source>
        <dbReference type="EMBL" id="CAI8797183.1"/>
    </source>
</evidence>
<dbReference type="Proteomes" id="UP001359308">
    <property type="component" value="Chromosome"/>
</dbReference>
<evidence type="ECO:0000313" key="5">
    <source>
        <dbReference type="Proteomes" id="UP001359308"/>
    </source>
</evidence>
<gene>
    <name evidence="2" type="ORF">MCNOR_1497</name>
    <name evidence="3" type="ORF">N4J17_04970</name>
</gene>
<dbReference type="EMBL" id="OX458332">
    <property type="protein sequence ID" value="CAI8797183.1"/>
    <property type="molecule type" value="Genomic_DNA"/>
</dbReference>
<dbReference type="Pfam" id="PF09954">
    <property type="entry name" value="DUF2188"/>
    <property type="match status" value="1"/>
</dbReference>